<dbReference type="InParanoid" id="A0A165CBW2"/>
<protein>
    <submittedName>
        <fullName evidence="1">Uncharacterized protein</fullName>
    </submittedName>
</protein>
<dbReference type="Proteomes" id="UP000077266">
    <property type="component" value="Unassembled WGS sequence"/>
</dbReference>
<dbReference type="EMBL" id="KV426341">
    <property type="protein sequence ID" value="KZV82188.1"/>
    <property type="molecule type" value="Genomic_DNA"/>
</dbReference>
<reference evidence="1 2" key="1">
    <citation type="journal article" date="2016" name="Mol. Biol. Evol.">
        <title>Comparative Genomics of Early-Diverging Mushroom-Forming Fungi Provides Insights into the Origins of Lignocellulose Decay Capabilities.</title>
        <authorList>
            <person name="Nagy L.G."/>
            <person name="Riley R."/>
            <person name="Tritt A."/>
            <person name="Adam C."/>
            <person name="Daum C."/>
            <person name="Floudas D."/>
            <person name="Sun H."/>
            <person name="Yadav J.S."/>
            <person name="Pangilinan J."/>
            <person name="Larsson K.H."/>
            <person name="Matsuura K."/>
            <person name="Barry K."/>
            <person name="Labutti K."/>
            <person name="Kuo R."/>
            <person name="Ohm R.A."/>
            <person name="Bhattacharya S.S."/>
            <person name="Shirouzu T."/>
            <person name="Yoshinaga Y."/>
            <person name="Martin F.M."/>
            <person name="Grigoriev I.V."/>
            <person name="Hibbett D.S."/>
        </authorList>
    </citation>
    <scope>NUCLEOTIDE SEQUENCE [LARGE SCALE GENOMIC DNA]</scope>
    <source>
        <strain evidence="1 2">HHB12029</strain>
    </source>
</reference>
<organism evidence="1 2">
    <name type="scientific">Exidia glandulosa HHB12029</name>
    <dbReference type="NCBI Taxonomy" id="1314781"/>
    <lineage>
        <taxon>Eukaryota</taxon>
        <taxon>Fungi</taxon>
        <taxon>Dikarya</taxon>
        <taxon>Basidiomycota</taxon>
        <taxon>Agaricomycotina</taxon>
        <taxon>Agaricomycetes</taxon>
        <taxon>Auriculariales</taxon>
        <taxon>Exidiaceae</taxon>
        <taxon>Exidia</taxon>
    </lineage>
</organism>
<keyword evidence="2" id="KW-1185">Reference proteome</keyword>
<name>A0A165CBW2_EXIGL</name>
<dbReference type="AlphaFoldDB" id="A0A165CBW2"/>
<sequence length="140" mass="15491">MLCENFPKEQSRYSHPDATSCLVSTTDLLPFGYTPWELRAARTSHKYPSPLPDMELLCAPIVVIFSIAPRSLLCTPSTPRTRWGLGGLSFGYLCPVNLDEPRSLADRFLTCDIAPIFCPRPPLPYTIAAFLRTRCAGNAG</sequence>
<evidence type="ECO:0000313" key="1">
    <source>
        <dbReference type="EMBL" id="KZV82188.1"/>
    </source>
</evidence>
<accession>A0A165CBW2</accession>
<gene>
    <name evidence="1" type="ORF">EXIGLDRAFT_354300</name>
</gene>
<evidence type="ECO:0000313" key="2">
    <source>
        <dbReference type="Proteomes" id="UP000077266"/>
    </source>
</evidence>
<proteinExistence type="predicted"/>